<evidence type="ECO:0000313" key="2">
    <source>
        <dbReference type="Proteomes" id="UP000319783"/>
    </source>
</evidence>
<dbReference type="AlphaFoldDB" id="A0A533Q9L4"/>
<evidence type="ECO:0008006" key="3">
    <source>
        <dbReference type="Google" id="ProtNLM"/>
    </source>
</evidence>
<dbReference type="Proteomes" id="UP000319783">
    <property type="component" value="Unassembled WGS sequence"/>
</dbReference>
<accession>A0A533Q9L4</accession>
<reference evidence="1 2" key="1">
    <citation type="submission" date="2019-04" db="EMBL/GenBank/DDBJ databases">
        <title>Genome of a novel bacterium Candidatus Jettenia ecosi reconstructed from metagenome of an anammox bioreactor.</title>
        <authorList>
            <person name="Mardanov A.V."/>
            <person name="Beletsky A.V."/>
            <person name="Ravin N.V."/>
            <person name="Botchkova E.A."/>
            <person name="Litti Y.V."/>
            <person name="Nozhevnikova A.N."/>
        </authorList>
    </citation>
    <scope>NUCLEOTIDE SEQUENCE [LARGE SCALE GENOMIC DNA]</scope>
    <source>
        <strain evidence="1">J2</strain>
    </source>
</reference>
<name>A0A533Q9L4_9BACT</name>
<dbReference type="Pfam" id="PF12092">
    <property type="entry name" value="DUF3568"/>
    <property type="match status" value="1"/>
</dbReference>
<evidence type="ECO:0000313" key="1">
    <source>
        <dbReference type="EMBL" id="TLD41388.1"/>
    </source>
</evidence>
<sequence length="129" mass="13995">MSQKNLLLITLLGIIVPSISGCVALLVGGGAGAGTIAYLKGDLRSLEEASLERVWEAAQKAIQELEFVVTSKQKDIFSAKLIAHGAQDKKVTVDLKKISDNVTEIKIRVGIFGDESLSRLLLERVRKHL</sequence>
<protein>
    <recommendedName>
        <fullName evidence="3">DUF3568 family protein</fullName>
    </recommendedName>
</protein>
<organism evidence="1 2">
    <name type="scientific">Candidatus Jettenia ecosi</name>
    <dbReference type="NCBI Taxonomy" id="2494326"/>
    <lineage>
        <taxon>Bacteria</taxon>
        <taxon>Pseudomonadati</taxon>
        <taxon>Planctomycetota</taxon>
        <taxon>Candidatus Brocadiia</taxon>
        <taxon>Candidatus Brocadiales</taxon>
        <taxon>Candidatus Brocadiaceae</taxon>
        <taxon>Candidatus Jettenia</taxon>
    </lineage>
</organism>
<proteinExistence type="predicted"/>
<gene>
    <name evidence="1" type="ORF">JETT_2345</name>
</gene>
<dbReference type="InterPro" id="IPR021952">
    <property type="entry name" value="Flpp3-like"/>
</dbReference>
<dbReference type="PROSITE" id="PS51257">
    <property type="entry name" value="PROKAR_LIPOPROTEIN"/>
    <property type="match status" value="1"/>
</dbReference>
<comment type="caution">
    <text evidence="1">The sequence shown here is derived from an EMBL/GenBank/DDBJ whole genome shotgun (WGS) entry which is preliminary data.</text>
</comment>
<dbReference type="EMBL" id="SULG01000050">
    <property type="protein sequence ID" value="TLD41388.1"/>
    <property type="molecule type" value="Genomic_DNA"/>
</dbReference>